<protein>
    <recommendedName>
        <fullName evidence="5">Probable membrane transporter protein</fullName>
    </recommendedName>
</protein>
<dbReference type="PANTHER" id="PTHR43483:SF3">
    <property type="entry name" value="MEMBRANE TRANSPORTER PROTEIN HI_0806-RELATED"/>
    <property type="match status" value="1"/>
</dbReference>
<dbReference type="AlphaFoldDB" id="A0A1F6T8K4"/>
<accession>A0A1F6T8K4</accession>
<keyword evidence="4 5" id="KW-0472">Membrane</keyword>
<comment type="caution">
    <text evidence="6">The sequence shown here is derived from an EMBL/GenBank/DDBJ whole genome shotgun (WGS) entry which is preliminary data.</text>
</comment>
<feature type="transmembrane region" description="Helical" evidence="5">
    <location>
        <begin position="243"/>
        <end position="261"/>
    </location>
</feature>
<dbReference type="GO" id="GO:0005886">
    <property type="term" value="C:plasma membrane"/>
    <property type="evidence" value="ECO:0007669"/>
    <property type="project" value="UniProtKB-SubCell"/>
</dbReference>
<gene>
    <name evidence="6" type="ORF">A2140_02110</name>
</gene>
<comment type="subcellular location">
    <subcellularLocation>
        <location evidence="5">Cell membrane</location>
        <topology evidence="5">Multi-pass membrane protein</topology>
    </subcellularLocation>
    <subcellularLocation>
        <location evidence="1">Membrane</location>
        <topology evidence="1">Multi-pass membrane protein</topology>
    </subcellularLocation>
</comment>
<feature type="transmembrane region" description="Helical" evidence="5">
    <location>
        <begin position="181"/>
        <end position="201"/>
    </location>
</feature>
<keyword evidence="2 5" id="KW-0812">Transmembrane</keyword>
<comment type="similarity">
    <text evidence="5">Belongs to the 4-toluene sulfonate uptake permease (TSUP) (TC 2.A.102) family.</text>
</comment>
<evidence type="ECO:0000256" key="1">
    <source>
        <dbReference type="ARBA" id="ARBA00004141"/>
    </source>
</evidence>
<evidence type="ECO:0000256" key="5">
    <source>
        <dbReference type="RuleBase" id="RU363041"/>
    </source>
</evidence>
<proteinExistence type="inferred from homology"/>
<dbReference type="Pfam" id="PF01925">
    <property type="entry name" value="TauE"/>
    <property type="match status" value="1"/>
</dbReference>
<dbReference type="EMBL" id="MFSQ01000014">
    <property type="protein sequence ID" value="OGI41389.1"/>
    <property type="molecule type" value="Genomic_DNA"/>
</dbReference>
<dbReference type="InterPro" id="IPR002781">
    <property type="entry name" value="TM_pro_TauE-like"/>
</dbReference>
<feature type="transmembrane region" description="Helical" evidence="5">
    <location>
        <begin position="46"/>
        <end position="68"/>
    </location>
</feature>
<evidence type="ECO:0000256" key="4">
    <source>
        <dbReference type="ARBA" id="ARBA00023136"/>
    </source>
</evidence>
<feature type="transmembrane region" description="Helical" evidence="5">
    <location>
        <begin position="213"/>
        <end position="236"/>
    </location>
</feature>
<keyword evidence="3 5" id="KW-1133">Transmembrane helix</keyword>
<feature type="transmembrane region" description="Helical" evidence="5">
    <location>
        <begin position="6"/>
        <end position="34"/>
    </location>
</feature>
<evidence type="ECO:0000313" key="6">
    <source>
        <dbReference type="EMBL" id="OGI41389.1"/>
    </source>
</evidence>
<name>A0A1F6T8K4_9PROT</name>
<evidence type="ECO:0000256" key="3">
    <source>
        <dbReference type="ARBA" id="ARBA00022989"/>
    </source>
</evidence>
<sequence length="263" mass="27454">MEYQLIYVAVGLFAGFVAGLLGVGGGLIIVPALVLVFRAQGMDPAVLVHVAIGTSLATIIVTSLSSTVAHHRHGSVRWPLFWRMTPGLMAGGLLGALIARAVPGAGLRIVFGVFELLVAAQMFFQWRTRAQRLLPGAVGLSLVSGAIGAVSSVVGIGGGTMTVPFLAWCNVHLRQSVATSAACGLPIAITGAMGFMAFGWLDGRVPTGATGYIYWPAFVVIAVSSLLMAPVGAWIAHRIPTDLLRNVFALLLAVLGVRMLWLG</sequence>
<evidence type="ECO:0000256" key="2">
    <source>
        <dbReference type="ARBA" id="ARBA00022692"/>
    </source>
</evidence>
<keyword evidence="5" id="KW-1003">Cell membrane</keyword>
<reference evidence="6 7" key="1">
    <citation type="journal article" date="2016" name="Nat. Commun.">
        <title>Thousands of microbial genomes shed light on interconnected biogeochemical processes in an aquifer system.</title>
        <authorList>
            <person name="Anantharaman K."/>
            <person name="Brown C.T."/>
            <person name="Hug L.A."/>
            <person name="Sharon I."/>
            <person name="Castelle C.J."/>
            <person name="Probst A.J."/>
            <person name="Thomas B.C."/>
            <person name="Singh A."/>
            <person name="Wilkins M.J."/>
            <person name="Karaoz U."/>
            <person name="Brodie E.L."/>
            <person name="Williams K.H."/>
            <person name="Hubbard S.S."/>
            <person name="Banfield J.F."/>
        </authorList>
    </citation>
    <scope>NUCLEOTIDE SEQUENCE [LARGE SCALE GENOMIC DNA]</scope>
</reference>
<feature type="transmembrane region" description="Helical" evidence="5">
    <location>
        <begin position="106"/>
        <end position="126"/>
    </location>
</feature>
<dbReference type="PANTHER" id="PTHR43483">
    <property type="entry name" value="MEMBRANE TRANSPORTER PROTEIN HI_0806-RELATED"/>
    <property type="match status" value="1"/>
</dbReference>
<organism evidence="6 7">
    <name type="scientific">Candidatus Muproteobacteria bacterium RBG_16_62_13</name>
    <dbReference type="NCBI Taxonomy" id="1817756"/>
    <lineage>
        <taxon>Bacteria</taxon>
        <taxon>Pseudomonadati</taxon>
        <taxon>Pseudomonadota</taxon>
        <taxon>Candidatus Muproteobacteria</taxon>
    </lineage>
</organism>
<dbReference type="Proteomes" id="UP000178379">
    <property type="component" value="Unassembled WGS sequence"/>
</dbReference>
<feature type="transmembrane region" description="Helical" evidence="5">
    <location>
        <begin position="80"/>
        <end position="99"/>
    </location>
</feature>
<evidence type="ECO:0000313" key="7">
    <source>
        <dbReference type="Proteomes" id="UP000178379"/>
    </source>
</evidence>